<gene>
    <name evidence="2" type="ORF">ACFFSA_50665</name>
</gene>
<protein>
    <submittedName>
        <fullName evidence="2">Uncharacterized protein</fullName>
    </submittedName>
</protein>
<evidence type="ECO:0000256" key="1">
    <source>
        <dbReference type="SAM" id="MobiDB-lite"/>
    </source>
</evidence>
<feature type="region of interest" description="Disordered" evidence="1">
    <location>
        <begin position="1"/>
        <end position="20"/>
    </location>
</feature>
<keyword evidence="3" id="KW-1185">Reference proteome</keyword>
<feature type="compositionally biased region" description="Polar residues" evidence="1">
    <location>
        <begin position="137"/>
        <end position="154"/>
    </location>
</feature>
<accession>A0ABV5SI59</accession>
<comment type="caution">
    <text evidence="2">The sequence shown here is derived from an EMBL/GenBank/DDBJ whole genome shotgun (WGS) entry which is preliminary data.</text>
</comment>
<dbReference type="EMBL" id="JBHMBW010000104">
    <property type="protein sequence ID" value="MFB9631375.1"/>
    <property type="molecule type" value="Genomic_DNA"/>
</dbReference>
<evidence type="ECO:0000313" key="2">
    <source>
        <dbReference type="EMBL" id="MFB9631375.1"/>
    </source>
</evidence>
<name>A0ABV5SI59_9ACTN</name>
<proteinExistence type="predicted"/>
<reference evidence="2 3" key="1">
    <citation type="submission" date="2024-09" db="EMBL/GenBank/DDBJ databases">
        <authorList>
            <person name="Sun Q."/>
            <person name="Mori K."/>
        </authorList>
    </citation>
    <scope>NUCLEOTIDE SEQUENCE [LARGE SCALE GENOMIC DNA]</scope>
    <source>
        <strain evidence="2 3">JCM 3143</strain>
    </source>
</reference>
<feature type="region of interest" description="Disordered" evidence="1">
    <location>
        <begin position="104"/>
        <end position="163"/>
    </location>
</feature>
<sequence length="163" mass="17718">MTKRSYTSRKNQQSGSAGLPTQEFDLDDITWVCESNVSVLDLSEYARLAQQGVTAESSEGAAILADVFSGLLGNNYQRFRLHCRKNGTEPGVLVEILRDLISDAAQRPTQRPSDSFDGPPPEEATSKVVSLSRGVVSVQSLSPAPTAEEPQTQEDQPRMVSYG</sequence>
<dbReference type="Proteomes" id="UP001589532">
    <property type="component" value="Unassembled WGS sequence"/>
</dbReference>
<organism evidence="2 3">
    <name type="scientific">Nonomuraea helvata</name>
    <dbReference type="NCBI Taxonomy" id="37484"/>
    <lineage>
        <taxon>Bacteria</taxon>
        <taxon>Bacillati</taxon>
        <taxon>Actinomycetota</taxon>
        <taxon>Actinomycetes</taxon>
        <taxon>Streptosporangiales</taxon>
        <taxon>Streptosporangiaceae</taxon>
        <taxon>Nonomuraea</taxon>
    </lineage>
</organism>
<dbReference type="RefSeq" id="WP_345000011.1">
    <property type="nucleotide sequence ID" value="NZ_BAAAXV010000009.1"/>
</dbReference>
<evidence type="ECO:0000313" key="3">
    <source>
        <dbReference type="Proteomes" id="UP001589532"/>
    </source>
</evidence>